<dbReference type="SMART" id="SM00494">
    <property type="entry name" value="ChtBD2"/>
    <property type="match status" value="2"/>
</dbReference>
<evidence type="ECO:0000259" key="1">
    <source>
        <dbReference type="PROSITE" id="PS50940"/>
    </source>
</evidence>
<evidence type="ECO:0000313" key="2">
    <source>
        <dbReference type="EMBL" id="CAG9091056.1"/>
    </source>
</evidence>
<name>A0A8S4CZI1_PLUXY</name>
<dbReference type="EMBL" id="CAJHNJ030000002">
    <property type="protein sequence ID" value="CAG9091056.1"/>
    <property type="molecule type" value="Genomic_DNA"/>
</dbReference>
<feature type="domain" description="Chitin-binding type-2" evidence="1">
    <location>
        <begin position="64"/>
        <end position="125"/>
    </location>
</feature>
<dbReference type="InterPro" id="IPR002557">
    <property type="entry name" value="Chitin-bd_dom"/>
</dbReference>
<feature type="domain" description="Chitin-binding type-2" evidence="1">
    <location>
        <begin position="129"/>
        <end position="190"/>
    </location>
</feature>
<gene>
    <name evidence="2" type="ORF">PLXY2_LOCUS691</name>
</gene>
<dbReference type="Pfam" id="PF01607">
    <property type="entry name" value="CBM_14"/>
    <property type="match status" value="1"/>
</dbReference>
<dbReference type="Gene3D" id="2.170.140.10">
    <property type="entry name" value="Chitin binding domain"/>
    <property type="match status" value="2"/>
</dbReference>
<accession>A0A8S4CZI1</accession>
<comment type="caution">
    <text evidence="2">The sequence shown here is derived from an EMBL/GenBank/DDBJ whole genome shotgun (WGS) entry which is preliminary data.</text>
</comment>
<keyword evidence="3" id="KW-1185">Reference proteome</keyword>
<organism evidence="2 3">
    <name type="scientific">Plutella xylostella</name>
    <name type="common">Diamondback moth</name>
    <name type="synonym">Plutella maculipennis</name>
    <dbReference type="NCBI Taxonomy" id="51655"/>
    <lineage>
        <taxon>Eukaryota</taxon>
        <taxon>Metazoa</taxon>
        <taxon>Ecdysozoa</taxon>
        <taxon>Arthropoda</taxon>
        <taxon>Hexapoda</taxon>
        <taxon>Insecta</taxon>
        <taxon>Pterygota</taxon>
        <taxon>Neoptera</taxon>
        <taxon>Endopterygota</taxon>
        <taxon>Lepidoptera</taxon>
        <taxon>Glossata</taxon>
        <taxon>Ditrysia</taxon>
        <taxon>Yponomeutoidea</taxon>
        <taxon>Plutellidae</taxon>
        <taxon>Plutella</taxon>
    </lineage>
</organism>
<dbReference type="PROSITE" id="PS50940">
    <property type="entry name" value="CHIT_BIND_II"/>
    <property type="match status" value="2"/>
</dbReference>
<dbReference type="AlphaFoldDB" id="A0A8S4CZI1"/>
<evidence type="ECO:0000313" key="3">
    <source>
        <dbReference type="Proteomes" id="UP000653454"/>
    </source>
</evidence>
<protein>
    <submittedName>
        <fullName evidence="2">(diamondback moth) hypothetical protein</fullName>
    </submittedName>
</protein>
<reference evidence="2" key="1">
    <citation type="submission" date="2020-11" db="EMBL/GenBank/DDBJ databases">
        <authorList>
            <person name="Whiteford S."/>
        </authorList>
    </citation>
    <scope>NUCLEOTIDE SEQUENCE</scope>
</reference>
<sequence length="242" mass="26527">MNMNIFLIRPLTRNRNLNKSANITVTIKKSVISKPNLTNHSRGAMLRLWTFVVFASLCHSVSVAGQCTSYGRFPNDAVPDCRGYVMCIDRGGGSYTQYNLTCPTSFIFSPVEHVCTNVTTYACLNRPIQYHCNATGMFPNPLTKDCLSYIACLESLNSTIVPRLYSCPPATLFNAATGVCVSETEFQCVVEEETAPDALDILLETTNKQGGASVNNKNNKGIHIGAECFIVVGLLGFVTLFR</sequence>
<dbReference type="GO" id="GO:0005576">
    <property type="term" value="C:extracellular region"/>
    <property type="evidence" value="ECO:0007669"/>
    <property type="project" value="InterPro"/>
</dbReference>
<proteinExistence type="predicted"/>
<dbReference type="Proteomes" id="UP000653454">
    <property type="component" value="Unassembled WGS sequence"/>
</dbReference>
<dbReference type="GO" id="GO:0008061">
    <property type="term" value="F:chitin binding"/>
    <property type="evidence" value="ECO:0007669"/>
    <property type="project" value="InterPro"/>
</dbReference>
<dbReference type="SUPFAM" id="SSF57625">
    <property type="entry name" value="Invertebrate chitin-binding proteins"/>
    <property type="match status" value="2"/>
</dbReference>
<dbReference type="InterPro" id="IPR036508">
    <property type="entry name" value="Chitin-bd_dom_sf"/>
</dbReference>